<dbReference type="EMBL" id="WNYA01007758">
    <property type="protein sequence ID" value="KAG8541363.1"/>
    <property type="molecule type" value="Genomic_DNA"/>
</dbReference>
<keyword evidence="2" id="KW-1185">Reference proteome</keyword>
<organism evidence="1 2">
    <name type="scientific">Engystomops pustulosus</name>
    <name type="common">Tungara frog</name>
    <name type="synonym">Physalaemus pustulosus</name>
    <dbReference type="NCBI Taxonomy" id="76066"/>
    <lineage>
        <taxon>Eukaryota</taxon>
        <taxon>Metazoa</taxon>
        <taxon>Chordata</taxon>
        <taxon>Craniata</taxon>
        <taxon>Vertebrata</taxon>
        <taxon>Euteleostomi</taxon>
        <taxon>Amphibia</taxon>
        <taxon>Batrachia</taxon>
        <taxon>Anura</taxon>
        <taxon>Neobatrachia</taxon>
        <taxon>Hyloidea</taxon>
        <taxon>Leptodactylidae</taxon>
        <taxon>Leiuperinae</taxon>
        <taxon>Engystomops</taxon>
    </lineage>
</organism>
<evidence type="ECO:0000313" key="1">
    <source>
        <dbReference type="EMBL" id="KAG8541363.1"/>
    </source>
</evidence>
<proteinExistence type="predicted"/>
<gene>
    <name evidence="1" type="ORF">GDO81_029190</name>
</gene>
<reference evidence="1" key="1">
    <citation type="thesis" date="2020" institute="ProQuest LLC" country="789 East Eisenhower Parkway, Ann Arbor, MI, USA">
        <title>Comparative Genomics and Chromosome Evolution.</title>
        <authorList>
            <person name="Mudd A.B."/>
        </authorList>
    </citation>
    <scope>NUCLEOTIDE SEQUENCE</scope>
    <source>
        <strain evidence="1">237g6f4</strain>
        <tissue evidence="1">Blood</tissue>
    </source>
</reference>
<name>A0AAV6Z632_ENGPU</name>
<evidence type="ECO:0000313" key="2">
    <source>
        <dbReference type="Proteomes" id="UP000824782"/>
    </source>
</evidence>
<protein>
    <submittedName>
        <fullName evidence="1">Uncharacterized protein</fullName>
    </submittedName>
</protein>
<accession>A0AAV6Z632</accession>
<dbReference type="Proteomes" id="UP000824782">
    <property type="component" value="Unassembled WGS sequence"/>
</dbReference>
<dbReference type="AlphaFoldDB" id="A0AAV6Z632"/>
<sequence>MTTDILSETQIPRDTDVPDLCSNCLVGRGHESSPTFWVPECPGPPAASTPATTAATRETLTSGFCGFITKAQSWYFWIQDWKQLYGI</sequence>
<comment type="caution">
    <text evidence="1">The sequence shown here is derived from an EMBL/GenBank/DDBJ whole genome shotgun (WGS) entry which is preliminary data.</text>
</comment>